<name>A0AA90H7J4_9ACTN</name>
<organism evidence="2">
    <name type="scientific">Streptantibioticus silvisoli</name>
    <dbReference type="NCBI Taxonomy" id="2705255"/>
    <lineage>
        <taxon>Bacteria</taxon>
        <taxon>Bacillati</taxon>
        <taxon>Actinomycetota</taxon>
        <taxon>Actinomycetes</taxon>
        <taxon>Kitasatosporales</taxon>
        <taxon>Streptomycetaceae</taxon>
        <taxon>Streptantibioticus</taxon>
    </lineage>
</organism>
<comment type="caution">
    <text evidence="2">The sequence shown here is derived from an EMBL/GenBank/DDBJ whole genome shotgun (WGS) entry which is preliminary data.</text>
</comment>
<protein>
    <submittedName>
        <fullName evidence="2">Uncharacterized protein</fullName>
    </submittedName>
</protein>
<dbReference type="AlphaFoldDB" id="A0AA90H7J4"/>
<feature type="region of interest" description="Disordered" evidence="1">
    <location>
        <begin position="110"/>
        <end position="133"/>
    </location>
</feature>
<feature type="region of interest" description="Disordered" evidence="1">
    <location>
        <begin position="25"/>
        <end position="91"/>
    </location>
</feature>
<feature type="compositionally biased region" description="Basic residues" evidence="1">
    <location>
        <begin position="114"/>
        <end position="123"/>
    </location>
</feature>
<evidence type="ECO:0000256" key="1">
    <source>
        <dbReference type="SAM" id="MobiDB-lite"/>
    </source>
</evidence>
<reference evidence="2" key="1">
    <citation type="submission" date="2023-05" db="EMBL/GenBank/DDBJ databases">
        <title>Streptantibioticus silvisoli sp. nov., acidotolerant actinomycetes 1 from pine litter.</title>
        <authorList>
            <person name="Swiecimska M."/>
            <person name="Golinska P."/>
            <person name="Sangal V."/>
            <person name="Wachnowicz B."/>
            <person name="Goodfellow M."/>
        </authorList>
    </citation>
    <scope>NUCLEOTIDE SEQUENCE</scope>
    <source>
        <strain evidence="2">SL13</strain>
    </source>
</reference>
<dbReference type="RefSeq" id="WP_271312229.1">
    <property type="nucleotide sequence ID" value="NZ_JABXJJ020000009.1"/>
</dbReference>
<evidence type="ECO:0000313" key="2">
    <source>
        <dbReference type="EMBL" id="MDI5969412.1"/>
    </source>
</evidence>
<dbReference type="EMBL" id="JABXJJ020000009">
    <property type="protein sequence ID" value="MDI5969412.1"/>
    <property type="molecule type" value="Genomic_DNA"/>
</dbReference>
<proteinExistence type="predicted"/>
<accession>A0AA90H7J4</accession>
<gene>
    <name evidence="2" type="ORF">POF50_008655</name>
</gene>
<sequence>MLLLTFLTVAVACRRIHPIGTRAPPVPTFHRDSDIVQPWSPTGTAEPSGEIPDGNPATEAVVRRGEAAGTLPGEPAPEAGSEHPVTDKAISTATEPAAVLLLIKPYSTSSLRSRAPRRHRHRMLQPSETPVED</sequence>